<dbReference type="InterPro" id="IPR039422">
    <property type="entry name" value="MarR/SlyA-like"/>
</dbReference>
<organism evidence="2 3">
    <name type="scientific">Sphingobium nicotianae</name>
    <dbReference type="NCBI Taxonomy" id="2782607"/>
    <lineage>
        <taxon>Bacteria</taxon>
        <taxon>Pseudomonadati</taxon>
        <taxon>Pseudomonadota</taxon>
        <taxon>Alphaproteobacteria</taxon>
        <taxon>Sphingomonadales</taxon>
        <taxon>Sphingomonadaceae</taxon>
        <taxon>Sphingobium</taxon>
    </lineage>
</organism>
<proteinExistence type="predicted"/>
<accession>A0A9X1D8G4</accession>
<dbReference type="Pfam" id="PF12802">
    <property type="entry name" value="MarR_2"/>
    <property type="match status" value="1"/>
</dbReference>
<dbReference type="PANTHER" id="PTHR33164:SF43">
    <property type="entry name" value="HTH-TYPE TRANSCRIPTIONAL REPRESSOR YETL"/>
    <property type="match status" value="1"/>
</dbReference>
<dbReference type="InterPro" id="IPR036390">
    <property type="entry name" value="WH_DNA-bd_sf"/>
</dbReference>
<dbReference type="RefSeq" id="WP_214621163.1">
    <property type="nucleotide sequence ID" value="NZ_JAHGAW010000001.1"/>
</dbReference>
<dbReference type="SMART" id="SM00347">
    <property type="entry name" value="HTH_MARR"/>
    <property type="match status" value="1"/>
</dbReference>
<sequence length="169" mass="18674">MAAEDPVTVSEQRETTGDQQLKSGLMANRLSFRLRGLLTLLGERVTAAFAPYGMRSGTFTTMALIAANPGCSQIDLARVGGLDRSLLVAIVDELERRGLAIRARSSVDRRRSSLYLTPAGETLMNEMFVEAMKTETSIRAAFSPGEMAQFFEFLERAYQILATEDQRDD</sequence>
<dbReference type="PROSITE" id="PS50995">
    <property type="entry name" value="HTH_MARR_2"/>
    <property type="match status" value="1"/>
</dbReference>
<protein>
    <submittedName>
        <fullName evidence="2">MarR family winged helix-turn-helix transcriptional regulator</fullName>
    </submittedName>
</protein>
<dbReference type="GO" id="GO:0006950">
    <property type="term" value="P:response to stress"/>
    <property type="evidence" value="ECO:0007669"/>
    <property type="project" value="TreeGrafter"/>
</dbReference>
<dbReference type="PRINTS" id="PR00598">
    <property type="entry name" value="HTHMARR"/>
</dbReference>
<keyword evidence="3" id="KW-1185">Reference proteome</keyword>
<dbReference type="PANTHER" id="PTHR33164">
    <property type="entry name" value="TRANSCRIPTIONAL REGULATOR, MARR FAMILY"/>
    <property type="match status" value="1"/>
</dbReference>
<evidence type="ECO:0000313" key="3">
    <source>
        <dbReference type="Proteomes" id="UP001138757"/>
    </source>
</evidence>
<comment type="caution">
    <text evidence="2">The sequence shown here is derived from an EMBL/GenBank/DDBJ whole genome shotgun (WGS) entry which is preliminary data.</text>
</comment>
<gene>
    <name evidence="2" type="ORF">KK488_00385</name>
</gene>
<dbReference type="Proteomes" id="UP001138757">
    <property type="component" value="Unassembled WGS sequence"/>
</dbReference>
<evidence type="ECO:0000313" key="2">
    <source>
        <dbReference type="EMBL" id="MBT2185404.1"/>
    </source>
</evidence>
<reference evidence="2" key="1">
    <citation type="submission" date="2021-05" db="EMBL/GenBank/DDBJ databases">
        <title>Genome of Sphingobium sp. strain.</title>
        <authorList>
            <person name="Fan R."/>
        </authorList>
    </citation>
    <scope>NUCLEOTIDE SEQUENCE</scope>
    <source>
        <strain evidence="2">H33</strain>
    </source>
</reference>
<dbReference type="GO" id="GO:0003700">
    <property type="term" value="F:DNA-binding transcription factor activity"/>
    <property type="evidence" value="ECO:0007669"/>
    <property type="project" value="InterPro"/>
</dbReference>
<name>A0A9X1D8G4_9SPHN</name>
<dbReference type="InterPro" id="IPR036388">
    <property type="entry name" value="WH-like_DNA-bd_sf"/>
</dbReference>
<dbReference type="EMBL" id="JAHGAW010000001">
    <property type="protein sequence ID" value="MBT2185404.1"/>
    <property type="molecule type" value="Genomic_DNA"/>
</dbReference>
<dbReference type="SUPFAM" id="SSF46785">
    <property type="entry name" value="Winged helix' DNA-binding domain"/>
    <property type="match status" value="1"/>
</dbReference>
<feature type="domain" description="HTH marR-type" evidence="1">
    <location>
        <begin position="27"/>
        <end position="159"/>
    </location>
</feature>
<dbReference type="AlphaFoldDB" id="A0A9X1D8G4"/>
<dbReference type="InterPro" id="IPR000835">
    <property type="entry name" value="HTH_MarR-typ"/>
</dbReference>
<evidence type="ECO:0000259" key="1">
    <source>
        <dbReference type="PROSITE" id="PS50995"/>
    </source>
</evidence>
<dbReference type="Gene3D" id="1.10.10.10">
    <property type="entry name" value="Winged helix-like DNA-binding domain superfamily/Winged helix DNA-binding domain"/>
    <property type="match status" value="1"/>
</dbReference>